<dbReference type="Pfam" id="PF13206">
    <property type="entry name" value="VSG_B"/>
    <property type="match status" value="1"/>
</dbReference>
<dbReference type="VEuPathDB" id="TriTrypDB:Tb927.9.7430"/>
<reference evidence="12" key="1">
    <citation type="submission" date="2016-08" db="EMBL/GenBank/DDBJ databases">
        <title>VSG repertoire of Trypanosoma brucei EATRO 1125.</title>
        <authorList>
            <person name="Cross G.A."/>
        </authorList>
    </citation>
    <scope>NUCLEOTIDE SEQUENCE</scope>
    <source>
        <strain evidence="12">EATRO 1125</strain>
    </source>
</reference>
<evidence type="ECO:0000256" key="1">
    <source>
        <dbReference type="ARBA" id="ARBA00002523"/>
    </source>
</evidence>
<dbReference type="VEuPathDB" id="TriTrypDB:Tb1125.5.291b"/>
<evidence type="ECO:0000256" key="8">
    <source>
        <dbReference type="ARBA" id="ARBA00023288"/>
    </source>
</evidence>
<feature type="chain" id="PRO_5012068515" evidence="10">
    <location>
        <begin position="25"/>
        <end position="344"/>
    </location>
</feature>
<evidence type="ECO:0000313" key="12">
    <source>
        <dbReference type="EMBL" id="APD72768.1"/>
    </source>
</evidence>
<dbReference type="GO" id="GO:0005886">
    <property type="term" value="C:plasma membrane"/>
    <property type="evidence" value="ECO:0007669"/>
    <property type="project" value="UniProtKB-SubCell"/>
</dbReference>
<sequence>MIMWKKLLGLIVGVVSMTMMPVSCVEQEIVNEDEFKTLCEFVSLAEQINESLKGIKEKSGVKMASLQKRVTDILYGTGVSHVDKMVWKRYRGQDCGEDNRDRPAVAGKALVKDLLCLCEGRDGRSTLKDICYTGNDKRHNSAKWEDSVHHKNTWNELQNKCERGRSEGVPTRTEFQGMRKRLETRIKERKRSGGRGYYIYGGNKDDAPTLCDGQEAQSNGICVMYPEGSEEDSTIGIKWLGKLKDLVEEVEEMSKSASTHTEPTTKPTTGTKADTNRDTRTKRNPKESSPTERSDEPQKNENPNTQTTTSTETALTTARPPEEQKSSSKIILQFLRIFLFLLSV</sequence>
<comment type="function">
    <text evidence="1">VSG forms a coat on the surface of the parasite. The trypanosome evades the immune response of the host by expressing a series of antigenically distinct VSGs from an estimated 1000 VSG genes.</text>
</comment>
<dbReference type="InterPro" id="IPR025932">
    <property type="entry name" value="Trypano_VSG_B_N_dom"/>
</dbReference>
<accession>A0A1J0R4L3</accession>
<evidence type="ECO:0000259" key="11">
    <source>
        <dbReference type="Pfam" id="PF13206"/>
    </source>
</evidence>
<evidence type="ECO:0000256" key="5">
    <source>
        <dbReference type="ARBA" id="ARBA00022729"/>
    </source>
</evidence>
<keyword evidence="7" id="KW-0325">Glycoprotein</keyword>
<proteinExistence type="predicted"/>
<evidence type="ECO:0000256" key="9">
    <source>
        <dbReference type="SAM" id="MobiDB-lite"/>
    </source>
</evidence>
<organism evidence="12">
    <name type="scientific">Trypanosoma brucei</name>
    <dbReference type="NCBI Taxonomy" id="5691"/>
    <lineage>
        <taxon>Eukaryota</taxon>
        <taxon>Discoba</taxon>
        <taxon>Euglenozoa</taxon>
        <taxon>Kinetoplastea</taxon>
        <taxon>Metakinetoplastina</taxon>
        <taxon>Trypanosomatida</taxon>
        <taxon>Trypanosomatidae</taxon>
        <taxon>Trypanosoma</taxon>
    </lineage>
</organism>
<dbReference type="AlphaFoldDB" id="A0A1J0R4L3"/>
<keyword evidence="5 10" id="KW-0732">Signal</keyword>
<keyword evidence="6" id="KW-0472">Membrane</keyword>
<evidence type="ECO:0000256" key="2">
    <source>
        <dbReference type="ARBA" id="ARBA00004609"/>
    </source>
</evidence>
<feature type="domain" description="Trypanosome variant surface glycoprotein B-type N-terminal" evidence="11">
    <location>
        <begin position="56"/>
        <end position="260"/>
    </location>
</feature>
<evidence type="ECO:0000256" key="10">
    <source>
        <dbReference type="SAM" id="SignalP"/>
    </source>
</evidence>
<dbReference type="EMBL" id="KX698812">
    <property type="protein sequence ID" value="APD72768.1"/>
    <property type="molecule type" value="Genomic_DNA"/>
</dbReference>
<keyword evidence="4" id="KW-0336">GPI-anchor</keyword>
<dbReference type="VEuPathDB" id="TriTrypDB:Tb427_000349200"/>
<evidence type="ECO:0000256" key="7">
    <source>
        <dbReference type="ARBA" id="ARBA00023180"/>
    </source>
</evidence>
<feature type="compositionally biased region" description="Low complexity" evidence="9">
    <location>
        <begin position="305"/>
        <end position="317"/>
    </location>
</feature>
<dbReference type="GO" id="GO:0098552">
    <property type="term" value="C:side of membrane"/>
    <property type="evidence" value="ECO:0007669"/>
    <property type="project" value="UniProtKB-KW"/>
</dbReference>
<evidence type="ECO:0000256" key="6">
    <source>
        <dbReference type="ARBA" id="ARBA00023136"/>
    </source>
</evidence>
<protein>
    <submittedName>
        <fullName evidence="12">Variant surface glycoprotein 1125.1449</fullName>
    </submittedName>
</protein>
<name>A0A1J0R4L3_9TRYP</name>
<feature type="compositionally biased region" description="Basic and acidic residues" evidence="9">
    <location>
        <begin position="274"/>
        <end position="299"/>
    </location>
</feature>
<comment type="subcellular location">
    <subcellularLocation>
        <location evidence="2">Cell membrane</location>
        <topology evidence="2">Lipid-anchor</topology>
        <topology evidence="2">GPI-anchor</topology>
    </subcellularLocation>
</comment>
<evidence type="ECO:0000256" key="3">
    <source>
        <dbReference type="ARBA" id="ARBA00022475"/>
    </source>
</evidence>
<keyword evidence="8" id="KW-0449">Lipoprotein</keyword>
<dbReference type="VEuPathDB" id="TriTrypDB:Tbg972.5.6230"/>
<feature type="signal peptide" evidence="10">
    <location>
        <begin position="1"/>
        <end position="24"/>
    </location>
</feature>
<feature type="region of interest" description="Disordered" evidence="9">
    <location>
        <begin position="251"/>
        <end position="327"/>
    </location>
</feature>
<evidence type="ECO:0000256" key="4">
    <source>
        <dbReference type="ARBA" id="ARBA00022622"/>
    </source>
</evidence>
<feature type="compositionally biased region" description="Low complexity" evidence="9">
    <location>
        <begin position="259"/>
        <end position="273"/>
    </location>
</feature>
<keyword evidence="3" id="KW-1003">Cell membrane</keyword>